<proteinExistence type="predicted"/>
<accession>A0A928VX51</accession>
<protein>
    <submittedName>
        <fullName evidence="1">Uncharacterized protein</fullName>
    </submittedName>
</protein>
<evidence type="ECO:0000313" key="2">
    <source>
        <dbReference type="Proteomes" id="UP000621799"/>
    </source>
</evidence>
<organism evidence="1 2">
    <name type="scientific">Zarconia navalis LEGE 11467</name>
    <dbReference type="NCBI Taxonomy" id="1828826"/>
    <lineage>
        <taxon>Bacteria</taxon>
        <taxon>Bacillati</taxon>
        <taxon>Cyanobacteriota</taxon>
        <taxon>Cyanophyceae</taxon>
        <taxon>Oscillatoriophycideae</taxon>
        <taxon>Oscillatoriales</taxon>
        <taxon>Oscillatoriales incertae sedis</taxon>
        <taxon>Zarconia</taxon>
        <taxon>Zarconia navalis</taxon>
    </lineage>
</organism>
<dbReference type="EMBL" id="JADEXN010000241">
    <property type="protein sequence ID" value="MBE9041751.1"/>
    <property type="molecule type" value="Genomic_DNA"/>
</dbReference>
<dbReference type="Proteomes" id="UP000621799">
    <property type="component" value="Unassembled WGS sequence"/>
</dbReference>
<keyword evidence="2" id="KW-1185">Reference proteome</keyword>
<sequence>MRKSCDRKLETTDSECPGDLHCEIAFVVLHPWRKFKKETLATVGERAVDAMLECRLHRIASEFCLETSPIHRLA</sequence>
<evidence type="ECO:0000313" key="1">
    <source>
        <dbReference type="EMBL" id="MBE9041751.1"/>
    </source>
</evidence>
<gene>
    <name evidence="1" type="ORF">IQ235_13275</name>
</gene>
<reference evidence="1" key="1">
    <citation type="submission" date="2020-10" db="EMBL/GenBank/DDBJ databases">
        <authorList>
            <person name="Castelo-Branco R."/>
            <person name="Eusebio N."/>
            <person name="Adriana R."/>
            <person name="Vieira A."/>
            <person name="Brugerolle De Fraissinette N."/>
            <person name="Rezende De Castro R."/>
            <person name="Schneider M.P."/>
            <person name="Vasconcelos V."/>
            <person name="Leao P.N."/>
        </authorList>
    </citation>
    <scope>NUCLEOTIDE SEQUENCE</scope>
    <source>
        <strain evidence="1">LEGE 11467</strain>
    </source>
</reference>
<dbReference type="RefSeq" id="WP_264321949.1">
    <property type="nucleotide sequence ID" value="NZ_JADEXN010000241.1"/>
</dbReference>
<name>A0A928VX51_9CYAN</name>
<comment type="caution">
    <text evidence="1">The sequence shown here is derived from an EMBL/GenBank/DDBJ whole genome shotgun (WGS) entry which is preliminary data.</text>
</comment>
<dbReference type="AlphaFoldDB" id="A0A928VX51"/>